<gene>
    <name evidence="1" type="ORF">MMAB1_0042</name>
</gene>
<dbReference type="AlphaFoldDB" id="A0A0X3BHA2"/>
<dbReference type="Proteomes" id="UP000069850">
    <property type="component" value="Chromosome 1"/>
</dbReference>
<accession>A0A0X3BHA2</accession>
<name>A0A0X3BHA2_9EURY</name>
<proteinExistence type="predicted"/>
<protein>
    <submittedName>
        <fullName evidence="1">Uncharacterized protein</fullName>
    </submittedName>
</protein>
<dbReference type="KEGG" id="mema:MMAB1_0042"/>
<dbReference type="RefSeq" id="WP_286879509.1">
    <property type="nucleotide sequence ID" value="NZ_DAIMMY010000020.1"/>
</dbReference>
<dbReference type="EMBL" id="LT158599">
    <property type="protein sequence ID" value="CVK31259.1"/>
    <property type="molecule type" value="Genomic_DNA"/>
</dbReference>
<evidence type="ECO:0000313" key="1">
    <source>
        <dbReference type="EMBL" id="CVK31259.1"/>
    </source>
</evidence>
<evidence type="ECO:0000313" key="2">
    <source>
        <dbReference type="Proteomes" id="UP000069850"/>
    </source>
</evidence>
<sequence length="166" mass="17844">MIRLSGKLSCSIILVLGFAGLLLAHGIACAEEDVIVNTTISSGKIIFQENASHDVHTLARASADFGTDMVFSNSISSIETGTGRSVFTATWRNNQKNEFGSAKTAVFTLTVWDPTGLPHTAARETGRVNSGTLSVSCFPLEPGEGRFEFTSTIREKRLSLSAVFDR</sequence>
<reference evidence="1 2" key="1">
    <citation type="submission" date="2016-01" db="EMBL/GenBank/DDBJ databases">
        <authorList>
            <person name="Manzoor S."/>
        </authorList>
    </citation>
    <scope>NUCLEOTIDE SEQUENCE [LARGE SCALE GENOMIC DNA]</scope>
    <source>
        <strain evidence="1">Methanoculleus sp MAB1</strain>
    </source>
</reference>
<organism evidence="1 2">
    <name type="scientific">Methanoculleus bourgensis</name>
    <dbReference type="NCBI Taxonomy" id="83986"/>
    <lineage>
        <taxon>Archaea</taxon>
        <taxon>Methanobacteriati</taxon>
        <taxon>Methanobacteriota</taxon>
        <taxon>Stenosarchaea group</taxon>
        <taxon>Methanomicrobia</taxon>
        <taxon>Methanomicrobiales</taxon>
        <taxon>Methanomicrobiaceae</taxon>
        <taxon>Methanoculleus</taxon>
    </lineage>
</organism>